<comment type="caution">
    <text evidence="1">The sequence shown here is derived from an EMBL/GenBank/DDBJ whole genome shotgun (WGS) entry which is preliminary data.</text>
</comment>
<dbReference type="Pfam" id="PF04267">
    <property type="entry name" value="SoxD"/>
    <property type="match status" value="1"/>
</dbReference>
<proteinExistence type="predicted"/>
<dbReference type="Proteomes" id="UP000555728">
    <property type="component" value="Unassembled WGS sequence"/>
</dbReference>
<evidence type="ECO:0000313" key="2">
    <source>
        <dbReference type="Proteomes" id="UP000555728"/>
    </source>
</evidence>
<gene>
    <name evidence="1" type="ORF">GGD88_001991</name>
</gene>
<dbReference type="InterPro" id="IPR006279">
    <property type="entry name" value="SoxD"/>
</dbReference>
<reference evidence="1 2" key="1">
    <citation type="submission" date="2020-08" db="EMBL/GenBank/DDBJ databases">
        <title>Genome sequencing of Purple Non-Sulfur Bacteria from various extreme environments.</title>
        <authorList>
            <person name="Mayer M."/>
        </authorList>
    </citation>
    <scope>NUCLEOTIDE SEQUENCE [LARGE SCALE GENOMIC DNA]</scope>
    <source>
        <strain evidence="1 2">JA135</strain>
    </source>
</reference>
<dbReference type="InterPro" id="IPR038561">
    <property type="entry name" value="SoxD_sf"/>
</dbReference>
<sequence length="100" mass="11251">MLLIECPWCGPREEPEFHYGGQAHVVRPADPAALSDADWAAYVFLRDNPKGVFAERWCHTAGCRRWFNVLRDTVSHRVLAVYRMGETAPAVDPALVEGAR</sequence>
<dbReference type="GO" id="GO:0008115">
    <property type="term" value="F:sarcosine oxidase activity"/>
    <property type="evidence" value="ECO:0007669"/>
    <property type="project" value="InterPro"/>
</dbReference>
<name>A0A7W6RZT8_9PROT</name>
<dbReference type="GO" id="GO:0046653">
    <property type="term" value="P:tetrahydrofolate metabolic process"/>
    <property type="evidence" value="ECO:0007669"/>
    <property type="project" value="InterPro"/>
</dbReference>
<dbReference type="Gene3D" id="3.30.2270.10">
    <property type="entry name" value="Folate-binding superfamily"/>
    <property type="match status" value="1"/>
</dbReference>
<dbReference type="AlphaFoldDB" id="A0A7W6RZT8"/>
<evidence type="ECO:0000313" key="1">
    <source>
        <dbReference type="EMBL" id="MBB4286264.1"/>
    </source>
</evidence>
<protein>
    <submittedName>
        <fullName evidence="1">Heterotetrameric sarcosine oxidase delta subunit</fullName>
    </submittedName>
</protein>
<keyword evidence="2" id="KW-1185">Reference proteome</keyword>
<organism evidence="1 2">
    <name type="scientific">Roseospira goensis</name>
    <dbReference type="NCBI Taxonomy" id="391922"/>
    <lineage>
        <taxon>Bacteria</taxon>
        <taxon>Pseudomonadati</taxon>
        <taxon>Pseudomonadota</taxon>
        <taxon>Alphaproteobacteria</taxon>
        <taxon>Rhodospirillales</taxon>
        <taxon>Rhodospirillaceae</taxon>
        <taxon>Roseospira</taxon>
    </lineage>
</organism>
<dbReference type="EMBL" id="JACIGI010000014">
    <property type="protein sequence ID" value="MBB4286264.1"/>
    <property type="molecule type" value="Genomic_DNA"/>
</dbReference>
<accession>A0A7W6RZT8</accession>
<dbReference type="NCBIfam" id="TIGR01374">
    <property type="entry name" value="soxD"/>
    <property type="match status" value="1"/>
</dbReference>
<dbReference type="RefSeq" id="WP_184434901.1">
    <property type="nucleotide sequence ID" value="NZ_JACIGI010000014.1"/>
</dbReference>